<dbReference type="KEGG" id="cai:Caci_4027"/>
<evidence type="ECO:0000256" key="2">
    <source>
        <dbReference type="SAM" id="SignalP"/>
    </source>
</evidence>
<feature type="region of interest" description="Disordered" evidence="1">
    <location>
        <begin position="32"/>
        <end position="71"/>
    </location>
</feature>
<dbReference type="Proteomes" id="UP000000851">
    <property type="component" value="Chromosome"/>
</dbReference>
<gene>
    <name evidence="3" type="ordered locus">Caci_4027</name>
</gene>
<accession>C7QG50</accession>
<proteinExistence type="predicted"/>
<organism evidence="3 4">
    <name type="scientific">Catenulispora acidiphila (strain DSM 44928 / JCM 14897 / NBRC 102108 / NRRL B-24433 / ID139908)</name>
    <dbReference type="NCBI Taxonomy" id="479433"/>
    <lineage>
        <taxon>Bacteria</taxon>
        <taxon>Bacillati</taxon>
        <taxon>Actinomycetota</taxon>
        <taxon>Actinomycetes</taxon>
        <taxon>Catenulisporales</taxon>
        <taxon>Catenulisporaceae</taxon>
        <taxon>Catenulispora</taxon>
    </lineage>
</organism>
<sequence precursor="true">MARHHFGCRVAVGFAVGAALLTAAGCASGASKSSSASSGTAPSSAGSQPATASAPGSTGSSTPTASASVDQSSPQAQAAIATYKALWADVVKVEATMNDQDPTLANHLTGGALSFFQQAIHINKLDGYVAKGEPKLLHPTAKQIIGSGAAAKVLVEDCVDDSGFNLYTSDGTFVHNGHPGGRRLTQALVERSDGVLKASAFAFSAPGTC</sequence>
<feature type="signal peptide" evidence="2">
    <location>
        <begin position="1"/>
        <end position="29"/>
    </location>
</feature>
<dbReference type="HOGENOM" id="CLU_1313576_0_0_11"/>
<dbReference type="STRING" id="479433.Caci_4027"/>
<dbReference type="PROSITE" id="PS51257">
    <property type="entry name" value="PROKAR_LIPOPROTEIN"/>
    <property type="match status" value="1"/>
</dbReference>
<evidence type="ECO:0000256" key="1">
    <source>
        <dbReference type="SAM" id="MobiDB-lite"/>
    </source>
</evidence>
<evidence type="ECO:0008006" key="5">
    <source>
        <dbReference type="Google" id="ProtNLM"/>
    </source>
</evidence>
<evidence type="ECO:0000313" key="4">
    <source>
        <dbReference type="Proteomes" id="UP000000851"/>
    </source>
</evidence>
<dbReference type="AlphaFoldDB" id="C7QG50"/>
<reference evidence="3 4" key="1">
    <citation type="journal article" date="2009" name="Stand. Genomic Sci.">
        <title>Complete genome sequence of Catenulispora acidiphila type strain (ID 139908).</title>
        <authorList>
            <person name="Copeland A."/>
            <person name="Lapidus A."/>
            <person name="Glavina Del Rio T."/>
            <person name="Nolan M."/>
            <person name="Lucas S."/>
            <person name="Chen F."/>
            <person name="Tice H."/>
            <person name="Cheng J.F."/>
            <person name="Bruce D."/>
            <person name="Goodwin L."/>
            <person name="Pitluck S."/>
            <person name="Mikhailova N."/>
            <person name="Pati A."/>
            <person name="Ivanova N."/>
            <person name="Mavromatis K."/>
            <person name="Chen A."/>
            <person name="Palaniappan K."/>
            <person name="Chain P."/>
            <person name="Land M."/>
            <person name="Hauser L."/>
            <person name="Chang Y.J."/>
            <person name="Jeffries C.D."/>
            <person name="Chertkov O."/>
            <person name="Brettin T."/>
            <person name="Detter J.C."/>
            <person name="Han C."/>
            <person name="Ali Z."/>
            <person name="Tindall B.J."/>
            <person name="Goker M."/>
            <person name="Bristow J."/>
            <person name="Eisen J.A."/>
            <person name="Markowitz V."/>
            <person name="Hugenholtz P."/>
            <person name="Kyrpides N.C."/>
            <person name="Klenk H.P."/>
        </authorList>
    </citation>
    <scope>NUCLEOTIDE SEQUENCE [LARGE SCALE GENOMIC DNA]</scope>
    <source>
        <strain evidence="4">DSM 44928 / JCM 14897 / NBRC 102108 / NRRL B-24433 / ID139908</strain>
    </source>
</reference>
<protein>
    <recommendedName>
        <fullName evidence="5">Lipoprotein</fullName>
    </recommendedName>
</protein>
<name>C7QG50_CATAD</name>
<feature type="compositionally biased region" description="Low complexity" evidence="1">
    <location>
        <begin position="32"/>
        <end position="68"/>
    </location>
</feature>
<dbReference type="InParanoid" id="C7QG50"/>
<evidence type="ECO:0000313" key="3">
    <source>
        <dbReference type="EMBL" id="ACU72895.1"/>
    </source>
</evidence>
<keyword evidence="2" id="KW-0732">Signal</keyword>
<dbReference type="EMBL" id="CP001700">
    <property type="protein sequence ID" value="ACU72895.1"/>
    <property type="molecule type" value="Genomic_DNA"/>
</dbReference>
<feature type="chain" id="PRO_5002983111" description="Lipoprotein" evidence="2">
    <location>
        <begin position="30"/>
        <end position="209"/>
    </location>
</feature>
<keyword evidence="4" id="KW-1185">Reference proteome</keyword>